<dbReference type="PANTHER" id="PTHR33545:SF9">
    <property type="entry name" value="UPF0750 MEMBRANE PROTEIN YITE"/>
    <property type="match status" value="1"/>
</dbReference>
<evidence type="ECO:0000256" key="1">
    <source>
        <dbReference type="ARBA" id="ARBA00004651"/>
    </source>
</evidence>
<organism evidence="7 8">
    <name type="scientific">Mesobacillus stamsii</name>
    <dbReference type="NCBI Taxonomy" id="225347"/>
    <lineage>
        <taxon>Bacteria</taxon>
        <taxon>Bacillati</taxon>
        <taxon>Bacillota</taxon>
        <taxon>Bacilli</taxon>
        <taxon>Bacillales</taxon>
        <taxon>Bacillaceae</taxon>
        <taxon>Mesobacillus</taxon>
    </lineage>
</organism>
<dbReference type="InterPro" id="IPR051461">
    <property type="entry name" value="UPF0750_membrane"/>
</dbReference>
<evidence type="ECO:0000256" key="5">
    <source>
        <dbReference type="ARBA" id="ARBA00023136"/>
    </source>
</evidence>
<feature type="transmembrane region" description="Helical" evidence="6">
    <location>
        <begin position="16"/>
        <end position="37"/>
    </location>
</feature>
<name>A0ABU0FV61_9BACI</name>
<sequence length="220" mass="24598">MIAYPKRSNTLKRWDALMIAFFQKNGLVVAGGTIQGLGMGLFLFPHAIPSGGAGGIAVLLNYFFHLDMGFALWIVNFSMLVVATKYLGNKSALWTMLAITITSITVAFCEQYYLTVNRNEWFDLLIGSIFLGTGIGILLREGVSNGGVGVIALILARRRNSLPGPALFWINSSIFIMTGFLINIELIVQALISQWISTKIVDIVYYYRFHQAYTLDWRRK</sequence>
<evidence type="ECO:0000256" key="6">
    <source>
        <dbReference type="SAM" id="Phobius"/>
    </source>
</evidence>
<reference evidence="7 8" key="1">
    <citation type="submission" date="2023-07" db="EMBL/GenBank/DDBJ databases">
        <title>Genomic Encyclopedia of Type Strains, Phase IV (KMG-IV): sequencing the most valuable type-strain genomes for metagenomic binning, comparative biology and taxonomic classification.</title>
        <authorList>
            <person name="Goeker M."/>
        </authorList>
    </citation>
    <scope>NUCLEOTIDE SEQUENCE [LARGE SCALE GENOMIC DNA]</scope>
    <source>
        <strain evidence="7 8">DSM 19598</strain>
    </source>
</reference>
<keyword evidence="8" id="KW-1185">Reference proteome</keyword>
<dbReference type="Proteomes" id="UP001242313">
    <property type="component" value="Unassembled WGS sequence"/>
</dbReference>
<keyword evidence="3 6" id="KW-0812">Transmembrane</keyword>
<dbReference type="Pfam" id="PF02588">
    <property type="entry name" value="YitT_membrane"/>
    <property type="match status" value="1"/>
</dbReference>
<dbReference type="InterPro" id="IPR003740">
    <property type="entry name" value="YitT"/>
</dbReference>
<dbReference type="RefSeq" id="WP_241768441.1">
    <property type="nucleotide sequence ID" value="NZ_JAUSUN010000006.1"/>
</dbReference>
<proteinExistence type="predicted"/>
<accession>A0ABU0FV61</accession>
<feature type="transmembrane region" description="Helical" evidence="6">
    <location>
        <begin position="93"/>
        <end position="114"/>
    </location>
</feature>
<feature type="transmembrane region" description="Helical" evidence="6">
    <location>
        <begin position="121"/>
        <end position="139"/>
    </location>
</feature>
<comment type="caution">
    <text evidence="7">The sequence shown here is derived from an EMBL/GenBank/DDBJ whole genome shotgun (WGS) entry which is preliminary data.</text>
</comment>
<dbReference type="EMBL" id="JAUSUN010000006">
    <property type="protein sequence ID" value="MDQ0413232.1"/>
    <property type="molecule type" value="Genomic_DNA"/>
</dbReference>
<keyword evidence="2" id="KW-1003">Cell membrane</keyword>
<keyword evidence="5 6" id="KW-0472">Membrane</keyword>
<keyword evidence="4 6" id="KW-1133">Transmembrane helix</keyword>
<evidence type="ECO:0000313" key="8">
    <source>
        <dbReference type="Proteomes" id="UP001242313"/>
    </source>
</evidence>
<comment type="subcellular location">
    <subcellularLocation>
        <location evidence="1">Cell membrane</location>
        <topology evidence="1">Multi-pass membrane protein</topology>
    </subcellularLocation>
</comment>
<evidence type="ECO:0000256" key="3">
    <source>
        <dbReference type="ARBA" id="ARBA00022692"/>
    </source>
</evidence>
<dbReference type="PANTHER" id="PTHR33545">
    <property type="entry name" value="UPF0750 MEMBRANE PROTEIN YITT-RELATED"/>
    <property type="match status" value="1"/>
</dbReference>
<evidence type="ECO:0000256" key="2">
    <source>
        <dbReference type="ARBA" id="ARBA00022475"/>
    </source>
</evidence>
<evidence type="ECO:0000313" key="7">
    <source>
        <dbReference type="EMBL" id="MDQ0413232.1"/>
    </source>
</evidence>
<protein>
    <submittedName>
        <fullName evidence="7">Uncharacterized membrane-anchored protein YitT (DUF2179 family)</fullName>
    </submittedName>
</protein>
<evidence type="ECO:0000256" key="4">
    <source>
        <dbReference type="ARBA" id="ARBA00022989"/>
    </source>
</evidence>
<feature type="transmembrane region" description="Helical" evidence="6">
    <location>
        <begin position="166"/>
        <end position="188"/>
    </location>
</feature>
<gene>
    <name evidence="7" type="ORF">J2S25_001435</name>
</gene>